<name>A0A0S7BYR4_9BACT</name>
<dbReference type="Proteomes" id="UP000053091">
    <property type="component" value="Unassembled WGS sequence"/>
</dbReference>
<reference evidence="2" key="1">
    <citation type="journal article" date="2015" name="Genome Announc.">
        <title>Draft Genome Sequence of Bacteroidales Strain TBC1, a Novel Isolate from a Methanogenic Wastewater Treatment System.</title>
        <authorList>
            <person name="Tourlousse D.M."/>
            <person name="Matsuura N."/>
            <person name="Sun L."/>
            <person name="Toyonaga M."/>
            <person name="Kuroda K."/>
            <person name="Ohashi A."/>
            <person name="Cruz R."/>
            <person name="Yamaguchi T."/>
            <person name="Sekiguchi Y."/>
        </authorList>
    </citation>
    <scope>NUCLEOTIDE SEQUENCE [LARGE SCALE GENOMIC DNA]</scope>
    <source>
        <strain evidence="2">TBC1</strain>
    </source>
</reference>
<keyword evidence="3" id="KW-1185">Reference proteome</keyword>
<sequence length="145" mass="16762">MKIVRFTSGQHEFTALSRRIRYQVFVKEQQVPEALEYDEFENSSLHYLVFADGKAIATCRRRETSKGIKLERFAVVSEARGMGAGELMVRHLLQEVLPLNRPVYLHAQVQVAGFYGKYGFVAEGPRFEEAGIDHYLMIYKREENT</sequence>
<dbReference type="InterPro" id="IPR000182">
    <property type="entry name" value="GNAT_dom"/>
</dbReference>
<dbReference type="RefSeq" id="WP_062036804.1">
    <property type="nucleotide sequence ID" value="NZ_DF968182.1"/>
</dbReference>
<organism evidence="2">
    <name type="scientific">Lentimicrobium saccharophilum</name>
    <dbReference type="NCBI Taxonomy" id="1678841"/>
    <lineage>
        <taxon>Bacteria</taxon>
        <taxon>Pseudomonadati</taxon>
        <taxon>Bacteroidota</taxon>
        <taxon>Bacteroidia</taxon>
        <taxon>Bacteroidales</taxon>
        <taxon>Lentimicrobiaceae</taxon>
        <taxon>Lentimicrobium</taxon>
    </lineage>
</organism>
<dbReference type="OrthoDB" id="9796171at2"/>
<dbReference type="Gene3D" id="3.40.630.30">
    <property type="match status" value="1"/>
</dbReference>
<dbReference type="Pfam" id="PF13673">
    <property type="entry name" value="Acetyltransf_10"/>
    <property type="match status" value="1"/>
</dbReference>
<dbReference type="CDD" id="cd04301">
    <property type="entry name" value="NAT_SF"/>
    <property type="match status" value="1"/>
</dbReference>
<accession>A0A0S7BYR4</accession>
<dbReference type="SUPFAM" id="SSF55729">
    <property type="entry name" value="Acyl-CoA N-acyltransferases (Nat)"/>
    <property type="match status" value="1"/>
</dbReference>
<evidence type="ECO:0000313" key="2">
    <source>
        <dbReference type="EMBL" id="GAP41920.1"/>
    </source>
</evidence>
<dbReference type="EMBL" id="DF968182">
    <property type="protein sequence ID" value="GAP41920.1"/>
    <property type="molecule type" value="Genomic_DNA"/>
</dbReference>
<keyword evidence="2" id="KW-0012">Acyltransferase</keyword>
<dbReference type="InterPro" id="IPR016181">
    <property type="entry name" value="Acyl_CoA_acyltransferase"/>
</dbReference>
<evidence type="ECO:0000259" key="1">
    <source>
        <dbReference type="PROSITE" id="PS51186"/>
    </source>
</evidence>
<dbReference type="GO" id="GO:0016747">
    <property type="term" value="F:acyltransferase activity, transferring groups other than amino-acyl groups"/>
    <property type="evidence" value="ECO:0007669"/>
    <property type="project" value="InterPro"/>
</dbReference>
<keyword evidence="2" id="KW-0808">Transferase</keyword>
<feature type="domain" description="N-acetyltransferase" evidence="1">
    <location>
        <begin position="1"/>
        <end position="142"/>
    </location>
</feature>
<gene>
    <name evidence="2" type="ORF">TBC1_1147</name>
</gene>
<protein>
    <submittedName>
        <fullName evidence="2">Predicted N-acyltransferase, GNAT family</fullName>
    </submittedName>
</protein>
<dbReference type="PROSITE" id="PS51186">
    <property type="entry name" value="GNAT"/>
    <property type="match status" value="1"/>
</dbReference>
<dbReference type="STRING" id="1678841.TBC1_1147"/>
<evidence type="ECO:0000313" key="3">
    <source>
        <dbReference type="Proteomes" id="UP000053091"/>
    </source>
</evidence>
<proteinExistence type="predicted"/>
<dbReference type="AlphaFoldDB" id="A0A0S7BYR4"/>